<keyword evidence="1" id="KW-0812">Transmembrane</keyword>
<dbReference type="InterPro" id="IPR021262">
    <property type="entry name" value="DUF2839"/>
</dbReference>
<keyword evidence="1" id="KW-1133">Transmembrane helix</keyword>
<evidence type="ECO:0000313" key="2">
    <source>
        <dbReference type="EMBL" id="MBW4465878.1"/>
    </source>
</evidence>
<evidence type="ECO:0000313" key="3">
    <source>
        <dbReference type="Proteomes" id="UP000707356"/>
    </source>
</evidence>
<reference evidence="2" key="2">
    <citation type="journal article" date="2022" name="Microbiol. Resour. Announc.">
        <title>Metagenome Sequencing to Explore Phylogenomics of Terrestrial Cyanobacteria.</title>
        <authorList>
            <person name="Ward R.D."/>
            <person name="Stajich J.E."/>
            <person name="Johansen J.R."/>
            <person name="Huntemann M."/>
            <person name="Clum A."/>
            <person name="Foster B."/>
            <person name="Foster B."/>
            <person name="Roux S."/>
            <person name="Palaniappan K."/>
            <person name="Varghese N."/>
            <person name="Mukherjee S."/>
            <person name="Reddy T.B.K."/>
            <person name="Daum C."/>
            <person name="Copeland A."/>
            <person name="Chen I.A."/>
            <person name="Ivanova N.N."/>
            <person name="Kyrpides N.C."/>
            <person name="Shapiro N."/>
            <person name="Eloe-Fadrosh E.A."/>
            <person name="Pietrasiak N."/>
        </authorList>
    </citation>
    <scope>NUCLEOTIDE SEQUENCE</scope>
    <source>
        <strain evidence="2">GSE-TBD4-15B</strain>
    </source>
</reference>
<reference evidence="2" key="1">
    <citation type="submission" date="2021-05" db="EMBL/GenBank/DDBJ databases">
        <authorList>
            <person name="Pietrasiak N."/>
            <person name="Ward R."/>
            <person name="Stajich J.E."/>
            <person name="Kurbessoian T."/>
        </authorList>
    </citation>
    <scope>NUCLEOTIDE SEQUENCE</scope>
    <source>
        <strain evidence="2">GSE-TBD4-15B</strain>
    </source>
</reference>
<proteinExistence type="predicted"/>
<gene>
    <name evidence="2" type="ORF">KME07_10635</name>
</gene>
<evidence type="ECO:0000256" key="1">
    <source>
        <dbReference type="SAM" id="Phobius"/>
    </source>
</evidence>
<dbReference type="Pfam" id="PF10999">
    <property type="entry name" value="DUF2839"/>
    <property type="match status" value="1"/>
</dbReference>
<dbReference type="Proteomes" id="UP000707356">
    <property type="component" value="Unassembled WGS sequence"/>
</dbReference>
<protein>
    <submittedName>
        <fullName evidence="2">DUF2839 domain-containing protein</fullName>
    </submittedName>
</protein>
<feature type="transmembrane region" description="Helical" evidence="1">
    <location>
        <begin position="43"/>
        <end position="67"/>
    </location>
</feature>
<sequence length="70" mass="7936">MGDSKRRKESLGDKYGQEENILAWLPIKKSQAAQFVGWSTKGAWVGIGLLVLYWVTVRFLGPALGWWQVN</sequence>
<dbReference type="EMBL" id="JAHHHV010000064">
    <property type="protein sequence ID" value="MBW4465878.1"/>
    <property type="molecule type" value="Genomic_DNA"/>
</dbReference>
<name>A0A951PAL7_9CYAN</name>
<dbReference type="AlphaFoldDB" id="A0A951PAL7"/>
<keyword evidence="1" id="KW-0472">Membrane</keyword>
<organism evidence="2 3">
    <name type="scientific">Pegethrix bostrychoides GSE-TBD4-15B</name>
    <dbReference type="NCBI Taxonomy" id="2839662"/>
    <lineage>
        <taxon>Bacteria</taxon>
        <taxon>Bacillati</taxon>
        <taxon>Cyanobacteriota</taxon>
        <taxon>Cyanophyceae</taxon>
        <taxon>Oculatellales</taxon>
        <taxon>Oculatellaceae</taxon>
        <taxon>Pegethrix</taxon>
    </lineage>
</organism>
<comment type="caution">
    <text evidence="2">The sequence shown here is derived from an EMBL/GenBank/DDBJ whole genome shotgun (WGS) entry which is preliminary data.</text>
</comment>
<accession>A0A951PAL7</accession>